<reference evidence="4" key="1">
    <citation type="journal article" date="2020" name="Stud. Mycol.">
        <title>101 Dothideomycetes genomes: a test case for predicting lifestyles and emergence of pathogens.</title>
        <authorList>
            <person name="Haridas S."/>
            <person name="Albert R."/>
            <person name="Binder M."/>
            <person name="Bloem J."/>
            <person name="Labutti K."/>
            <person name="Salamov A."/>
            <person name="Andreopoulos B."/>
            <person name="Baker S."/>
            <person name="Barry K."/>
            <person name="Bills G."/>
            <person name="Bluhm B."/>
            <person name="Cannon C."/>
            <person name="Castanera R."/>
            <person name="Culley D."/>
            <person name="Daum C."/>
            <person name="Ezra D."/>
            <person name="Gonzalez J."/>
            <person name="Henrissat B."/>
            <person name="Kuo A."/>
            <person name="Liang C."/>
            <person name="Lipzen A."/>
            <person name="Lutzoni F."/>
            <person name="Magnuson J."/>
            <person name="Mondo S."/>
            <person name="Nolan M."/>
            <person name="Ohm R."/>
            <person name="Pangilinan J."/>
            <person name="Park H.-J."/>
            <person name="Ramirez L."/>
            <person name="Alfaro M."/>
            <person name="Sun H."/>
            <person name="Tritt A."/>
            <person name="Yoshinaga Y."/>
            <person name="Zwiers L.-H."/>
            <person name="Turgeon B."/>
            <person name="Goodwin S."/>
            <person name="Spatafora J."/>
            <person name="Crous P."/>
            <person name="Grigoriev I."/>
        </authorList>
    </citation>
    <scope>NUCLEOTIDE SEQUENCE</scope>
    <source>
        <strain evidence="4">CBS 121739</strain>
    </source>
</reference>
<dbReference type="OrthoDB" id="4090074at2759"/>
<accession>A0A6A6VXY8</accession>
<dbReference type="RefSeq" id="XP_033596961.1">
    <property type="nucleotide sequence ID" value="XM_033739259.1"/>
</dbReference>
<feature type="domain" description="RRN6 beta-propeller" evidence="2">
    <location>
        <begin position="140"/>
        <end position="497"/>
    </location>
</feature>
<feature type="domain" description="RRN6 K-rich C-terminal" evidence="3">
    <location>
        <begin position="904"/>
        <end position="1025"/>
    </location>
</feature>
<evidence type="ECO:0008006" key="6">
    <source>
        <dbReference type="Google" id="ProtNLM"/>
    </source>
</evidence>
<dbReference type="AlphaFoldDB" id="A0A6A6VXY8"/>
<proteinExistence type="predicted"/>
<dbReference type="GO" id="GO:0001163">
    <property type="term" value="F:RNA polymerase I transcription regulatory region sequence-specific DNA binding"/>
    <property type="evidence" value="ECO:0007669"/>
    <property type="project" value="TreeGrafter"/>
</dbReference>
<dbReference type="InterPro" id="IPR048536">
    <property type="entry name" value="Rrn6_K-rich"/>
</dbReference>
<feature type="region of interest" description="Disordered" evidence="1">
    <location>
        <begin position="955"/>
        <end position="1025"/>
    </location>
</feature>
<organism evidence="4 5">
    <name type="scientific">Pseudovirgaria hyperparasitica</name>
    <dbReference type="NCBI Taxonomy" id="470096"/>
    <lineage>
        <taxon>Eukaryota</taxon>
        <taxon>Fungi</taxon>
        <taxon>Dikarya</taxon>
        <taxon>Ascomycota</taxon>
        <taxon>Pezizomycotina</taxon>
        <taxon>Dothideomycetes</taxon>
        <taxon>Dothideomycetes incertae sedis</taxon>
        <taxon>Acrospermales</taxon>
        <taxon>Acrospermaceae</taxon>
        <taxon>Pseudovirgaria</taxon>
    </lineage>
</organism>
<dbReference type="GO" id="GO:0001179">
    <property type="term" value="F:RNA polymerase I general transcription initiation factor binding"/>
    <property type="evidence" value="ECO:0007669"/>
    <property type="project" value="TreeGrafter"/>
</dbReference>
<dbReference type="Pfam" id="PF10214">
    <property type="entry name" value="Rrn6_beta-prop"/>
    <property type="match status" value="1"/>
</dbReference>
<dbReference type="Pfam" id="PF20639">
    <property type="entry name" value="Rrn6_K-rich"/>
    <property type="match status" value="1"/>
</dbReference>
<protein>
    <recommendedName>
        <fullName evidence="6">Rrn6 domain-containing protein</fullName>
    </recommendedName>
</protein>
<evidence type="ECO:0000256" key="1">
    <source>
        <dbReference type="SAM" id="MobiDB-lite"/>
    </source>
</evidence>
<keyword evidence="5" id="KW-1185">Reference proteome</keyword>
<evidence type="ECO:0000259" key="3">
    <source>
        <dbReference type="Pfam" id="PF20639"/>
    </source>
</evidence>
<dbReference type="InterPro" id="IPR048535">
    <property type="entry name" value="RRN6_beta-prop"/>
</dbReference>
<dbReference type="SUPFAM" id="SSF50978">
    <property type="entry name" value="WD40 repeat-like"/>
    <property type="match status" value="1"/>
</dbReference>
<dbReference type="EMBL" id="ML996580">
    <property type="protein sequence ID" value="KAF2754510.1"/>
    <property type="molecule type" value="Genomic_DNA"/>
</dbReference>
<feature type="compositionally biased region" description="Low complexity" evidence="1">
    <location>
        <begin position="864"/>
        <end position="873"/>
    </location>
</feature>
<evidence type="ECO:0000259" key="2">
    <source>
        <dbReference type="Pfam" id="PF10214"/>
    </source>
</evidence>
<sequence length="1025" mass="114810">MAETTSSCRKAYQHQDDITESRKLTRADAAPLSVGYGYTGVPSYQVTTGKFSFSRLPGHQRSLRMLGPFLSKDLQLELASRDEEIRHEETVPPYQWASRRHGHAVKALYREVPNLDFDMSLMQELLQESEAVTEVQDVYDPLYGDLFCFGQAIDTTVQCGSSSICVVPGERTGAGLKIKRLVNTVHGWNFDHSTGLLLSSPQRHIGHWQGPGARILQVCDSEVQEGMEDFVAVRLPSVIYLLRPVYERSTPFPSHMNRSYSSLHPNHILTISKKDIEESAFADVTFNPWYKRQLAVVSQTGSWRIFEISGTQRHKRSTYTTSIVRQGSFQHSSKLTTRGDDGWYRVLWICNSNVIVVCARREINFYNISTLPLRLGRPNLGLDHSSEWILDMRRVPGQRNHLAILTTTHLLLIDAGHLAETMNADGEILTASNITSWKLWRDRDDITLRMSMAADHDGSILAVIYSRLNLLITNIRFEISEVAGSARSLSDPCHLDLGQVTTRNIVSAKIALTNFASVDGAMEKSEEDHDYVDKSFFQLFVVHDDYSMESFVFFSSSSNASRHDGLVEPFDWIKPWSRQAQVSQKHVDDIMEDTMEGLSDFHLGHDNTDYDVPEPIHPPDFGSGFHDIYKFSVRQQDDDTSPLIPSLDRVRSNLEDSHTDDMSADLSRTLYEIIGPTTMVADTSTASSAFWDFCRTEVTNLEPDIPKYGIRPIISNTHIGLEMIQPIDDDDQEGRAQDLTISAVYRHATKHWLGGLNPDTSRHFRRSREHIIRRAAVDIALSLHNIQAIPTHPSASQSQDLPNAATQSQTVPGSLFTIPIRSSDKGKAPMSSRPDSQASSVPLSSHSQSRGTQSHQLPTPEPTPSLTSASFSTSYVSSGPLHLNALRDHARVSKPTIILSGPVARTCSHWAFGEDPSHYDYEATIRELAAQVETELAPKARRKMERRMKKRLREERLENASNQAAQQIGRITLSQPTPRVEHGSSPGPSHGALPGSSQPITASQIEFGKFGARPKKKRKLRQSGF</sequence>
<dbReference type="Proteomes" id="UP000799437">
    <property type="component" value="Unassembled WGS sequence"/>
</dbReference>
<feature type="compositionally biased region" description="Basic residues" evidence="1">
    <location>
        <begin position="1012"/>
        <end position="1025"/>
    </location>
</feature>
<dbReference type="InterPro" id="IPR019350">
    <property type="entry name" value="RNA_pol_I-sp_TIF_RRN6-like"/>
</dbReference>
<feature type="compositionally biased region" description="Polar residues" evidence="1">
    <location>
        <begin position="793"/>
        <end position="812"/>
    </location>
</feature>
<dbReference type="GO" id="GO:0070860">
    <property type="term" value="C:RNA polymerase I core factor complex"/>
    <property type="evidence" value="ECO:0007669"/>
    <property type="project" value="TreeGrafter"/>
</dbReference>
<feature type="region of interest" description="Disordered" evidence="1">
    <location>
        <begin position="792"/>
        <end position="873"/>
    </location>
</feature>
<dbReference type="PANTHER" id="PTHR28221">
    <property type="entry name" value="RNA POLYMERASE I-SPECIFIC TRANSCRIPTION INITIATION FACTOR RRN6"/>
    <property type="match status" value="1"/>
</dbReference>
<feature type="compositionally biased region" description="Polar residues" evidence="1">
    <location>
        <begin position="833"/>
        <end position="856"/>
    </location>
</feature>
<dbReference type="GeneID" id="54480313"/>
<evidence type="ECO:0000313" key="5">
    <source>
        <dbReference type="Proteomes" id="UP000799437"/>
    </source>
</evidence>
<dbReference type="InterPro" id="IPR036322">
    <property type="entry name" value="WD40_repeat_dom_sf"/>
</dbReference>
<evidence type="ECO:0000313" key="4">
    <source>
        <dbReference type="EMBL" id="KAF2754510.1"/>
    </source>
</evidence>
<name>A0A6A6VXY8_9PEZI</name>
<dbReference type="PANTHER" id="PTHR28221:SF2">
    <property type="entry name" value="RNA POLYMERASE I-SPECIFIC TRANSCRIPTION INITIATION FACTOR RRN6"/>
    <property type="match status" value="1"/>
</dbReference>
<feature type="compositionally biased region" description="Polar residues" evidence="1">
    <location>
        <begin position="995"/>
        <end position="1004"/>
    </location>
</feature>
<dbReference type="GO" id="GO:0042790">
    <property type="term" value="P:nucleolar large rRNA transcription by RNA polymerase I"/>
    <property type="evidence" value="ECO:0007669"/>
    <property type="project" value="TreeGrafter"/>
</dbReference>
<gene>
    <name evidence="4" type="ORF">EJ05DRAFT_143626</name>
</gene>